<accession>A0AAD5U1I0</accession>
<keyword evidence="2" id="KW-1185">Reference proteome</keyword>
<comment type="caution">
    <text evidence="1">The sequence shown here is derived from an EMBL/GenBank/DDBJ whole genome shotgun (WGS) entry which is preliminary data.</text>
</comment>
<dbReference type="Proteomes" id="UP001211065">
    <property type="component" value="Unassembled WGS sequence"/>
</dbReference>
<dbReference type="EMBL" id="JADGJW010000257">
    <property type="protein sequence ID" value="KAJ3221019.1"/>
    <property type="molecule type" value="Genomic_DNA"/>
</dbReference>
<sequence length="286" mass="33747">MQNFNSYEESCNSPTTSKKLLQNQKYKKENYKNNNENVPVTGLSHSYIYPEWWGHREHVPSNPSKRGINLSSGLYKALENKCVKSNQLNLSKLEESDQKLINEINEVYVSNYYPFTKRMIDESTQTKVKKNNDFLEKTPNINQPDLKPTENLSLNTNISADEEQKLNFFNYNEDNIKTDKVITRIIATKNKKDNEKEIYQKNKKDNEKELHQKHRKDNKKEFYQINKKKHLIEDFKLNNSNLEKIETKEKKQKKKGISNNPNSKKSVINIAREFLQSDFINCLDDT</sequence>
<name>A0AAD5U1I0_9FUNG</name>
<reference evidence="1" key="1">
    <citation type="submission" date="2020-05" db="EMBL/GenBank/DDBJ databases">
        <title>Phylogenomic resolution of chytrid fungi.</title>
        <authorList>
            <person name="Stajich J.E."/>
            <person name="Amses K."/>
            <person name="Simmons R."/>
            <person name="Seto K."/>
            <person name="Myers J."/>
            <person name="Bonds A."/>
            <person name="Quandt C.A."/>
            <person name="Barry K."/>
            <person name="Liu P."/>
            <person name="Grigoriev I."/>
            <person name="Longcore J.E."/>
            <person name="James T.Y."/>
        </authorList>
    </citation>
    <scope>NUCLEOTIDE SEQUENCE</scope>
    <source>
        <strain evidence="1">JEL0476</strain>
    </source>
</reference>
<gene>
    <name evidence="1" type="ORF">HK099_003825</name>
</gene>
<organism evidence="1 2">
    <name type="scientific">Clydaea vesicula</name>
    <dbReference type="NCBI Taxonomy" id="447962"/>
    <lineage>
        <taxon>Eukaryota</taxon>
        <taxon>Fungi</taxon>
        <taxon>Fungi incertae sedis</taxon>
        <taxon>Chytridiomycota</taxon>
        <taxon>Chytridiomycota incertae sedis</taxon>
        <taxon>Chytridiomycetes</taxon>
        <taxon>Lobulomycetales</taxon>
        <taxon>Lobulomycetaceae</taxon>
        <taxon>Clydaea</taxon>
    </lineage>
</organism>
<evidence type="ECO:0000313" key="1">
    <source>
        <dbReference type="EMBL" id="KAJ3221019.1"/>
    </source>
</evidence>
<protein>
    <submittedName>
        <fullName evidence="1">Uncharacterized protein</fullName>
    </submittedName>
</protein>
<dbReference type="AlphaFoldDB" id="A0AAD5U1I0"/>
<proteinExistence type="predicted"/>
<evidence type="ECO:0000313" key="2">
    <source>
        <dbReference type="Proteomes" id="UP001211065"/>
    </source>
</evidence>